<dbReference type="RefSeq" id="WP_104935394.1">
    <property type="nucleotide sequence ID" value="NZ_CP021255.1"/>
</dbReference>
<dbReference type="PANTHER" id="PTHR42709">
    <property type="entry name" value="ALKALINE PHOSPHATASE LIKE PROTEIN"/>
    <property type="match status" value="1"/>
</dbReference>
<dbReference type="PANTHER" id="PTHR42709:SF6">
    <property type="entry name" value="UNDECAPRENYL PHOSPHATE TRANSPORTER A"/>
    <property type="match status" value="1"/>
</dbReference>
<dbReference type="EMBL" id="CP021255">
    <property type="protein sequence ID" value="AVD70067.1"/>
    <property type="molecule type" value="Genomic_DNA"/>
</dbReference>
<reference evidence="8 9" key="1">
    <citation type="journal article" date="2018" name="MBio">
        <title>Insights into the evolution of host association through the isolation and characterization of a novel human periodontal pathobiont, Desulfobulbus oralis.</title>
        <authorList>
            <person name="Cross K.L."/>
            <person name="Chirania P."/>
            <person name="Xiong W."/>
            <person name="Beall C.J."/>
            <person name="Elkins J.G."/>
            <person name="Giannone R.J."/>
            <person name="Griffen A.L."/>
            <person name="Guss A.M."/>
            <person name="Hettich R.L."/>
            <person name="Joshi S.S."/>
            <person name="Mokrzan E.M."/>
            <person name="Martin R.K."/>
            <person name="Zhulin I.B."/>
            <person name="Leys E.J."/>
            <person name="Podar M."/>
        </authorList>
    </citation>
    <scope>NUCLEOTIDE SEQUENCE [LARGE SCALE GENOMIC DNA]</scope>
    <source>
        <strain evidence="8 9">ORNL</strain>
    </source>
</reference>
<name>A0A2L1GKB3_9BACT</name>
<evidence type="ECO:0000256" key="1">
    <source>
        <dbReference type="ARBA" id="ARBA00004651"/>
    </source>
</evidence>
<dbReference type="Proteomes" id="UP000239867">
    <property type="component" value="Chromosome"/>
</dbReference>
<protein>
    <recommendedName>
        <fullName evidence="7">VTT domain-containing protein</fullName>
    </recommendedName>
</protein>
<dbReference type="OrthoDB" id="9813426at2"/>
<sequence>MTELISEIAIAILERSTYFGAFFLMMLESMVAPVPSEAVMPFVGFLVADGKWHLGPALLATTLGSFTGSLASYLMGYYGGKPLVLKVGRYLLLNPRDLERTERFFSRRRGLVTVFLARFVPVVRHLISIPAGMGRMPALPFLLVSTLGAALWNGFLLYCGMALRSHWQTVQHYAHKIDLVVVIICILLLLCFIVHRLKSRQSA</sequence>
<feature type="transmembrane region" description="Helical" evidence="6">
    <location>
        <begin position="54"/>
        <end position="76"/>
    </location>
</feature>
<feature type="transmembrane region" description="Helical" evidence="6">
    <location>
        <begin position="110"/>
        <end position="127"/>
    </location>
</feature>
<keyword evidence="4 6" id="KW-1133">Transmembrane helix</keyword>
<evidence type="ECO:0000313" key="8">
    <source>
        <dbReference type="EMBL" id="AVD70067.1"/>
    </source>
</evidence>
<evidence type="ECO:0000256" key="2">
    <source>
        <dbReference type="ARBA" id="ARBA00022475"/>
    </source>
</evidence>
<feature type="transmembrane region" description="Helical" evidence="6">
    <location>
        <begin position="139"/>
        <end position="158"/>
    </location>
</feature>
<proteinExistence type="predicted"/>
<dbReference type="InterPro" id="IPR032816">
    <property type="entry name" value="VTT_dom"/>
</dbReference>
<evidence type="ECO:0000256" key="3">
    <source>
        <dbReference type="ARBA" id="ARBA00022692"/>
    </source>
</evidence>
<dbReference type="GO" id="GO:0005886">
    <property type="term" value="C:plasma membrane"/>
    <property type="evidence" value="ECO:0007669"/>
    <property type="project" value="UniProtKB-SubCell"/>
</dbReference>
<comment type="subcellular location">
    <subcellularLocation>
        <location evidence="1">Cell membrane</location>
        <topology evidence="1">Multi-pass membrane protein</topology>
    </subcellularLocation>
</comment>
<evidence type="ECO:0000259" key="7">
    <source>
        <dbReference type="Pfam" id="PF09335"/>
    </source>
</evidence>
<dbReference type="AlphaFoldDB" id="A0A2L1GKB3"/>
<dbReference type="Pfam" id="PF09335">
    <property type="entry name" value="VTT_dom"/>
    <property type="match status" value="1"/>
</dbReference>
<keyword evidence="3 6" id="KW-0812">Transmembrane</keyword>
<gene>
    <name evidence="8" type="ORF">CAY53_00035</name>
</gene>
<feature type="transmembrane region" description="Helical" evidence="6">
    <location>
        <begin position="12"/>
        <end position="34"/>
    </location>
</feature>
<dbReference type="KEGG" id="deo:CAY53_00035"/>
<keyword evidence="9" id="KW-1185">Reference proteome</keyword>
<keyword evidence="2" id="KW-1003">Cell membrane</keyword>
<dbReference type="InterPro" id="IPR051311">
    <property type="entry name" value="DedA_domain"/>
</dbReference>
<evidence type="ECO:0000256" key="5">
    <source>
        <dbReference type="ARBA" id="ARBA00023136"/>
    </source>
</evidence>
<evidence type="ECO:0000256" key="4">
    <source>
        <dbReference type="ARBA" id="ARBA00022989"/>
    </source>
</evidence>
<feature type="transmembrane region" description="Helical" evidence="6">
    <location>
        <begin position="179"/>
        <end position="197"/>
    </location>
</feature>
<accession>A0A2L1GKB3</accession>
<feature type="domain" description="VTT" evidence="7">
    <location>
        <begin position="34"/>
        <end position="160"/>
    </location>
</feature>
<keyword evidence="5 6" id="KW-0472">Membrane</keyword>
<evidence type="ECO:0000313" key="9">
    <source>
        <dbReference type="Proteomes" id="UP000239867"/>
    </source>
</evidence>
<evidence type="ECO:0000256" key="6">
    <source>
        <dbReference type="SAM" id="Phobius"/>
    </source>
</evidence>
<organism evidence="8 9">
    <name type="scientific">Desulfobulbus oralis</name>
    <dbReference type="NCBI Taxonomy" id="1986146"/>
    <lineage>
        <taxon>Bacteria</taxon>
        <taxon>Pseudomonadati</taxon>
        <taxon>Thermodesulfobacteriota</taxon>
        <taxon>Desulfobulbia</taxon>
        <taxon>Desulfobulbales</taxon>
        <taxon>Desulfobulbaceae</taxon>
        <taxon>Desulfobulbus</taxon>
    </lineage>
</organism>